<dbReference type="RefSeq" id="WP_191157841.1">
    <property type="nucleotide sequence ID" value="NZ_JACWUN010000024.1"/>
</dbReference>
<feature type="short sequence motif" description="GXGXXG" evidence="4">
    <location>
        <begin position="13"/>
        <end position="18"/>
    </location>
</feature>
<name>A0A8J6QN54_9BACT</name>
<dbReference type="SUPFAM" id="SSF52151">
    <property type="entry name" value="FabD/lysophospholipase-like"/>
    <property type="match status" value="1"/>
</dbReference>
<dbReference type="InterPro" id="IPR016035">
    <property type="entry name" value="Acyl_Trfase/lysoPLipase"/>
</dbReference>
<evidence type="ECO:0000313" key="7">
    <source>
        <dbReference type="Proteomes" id="UP000632828"/>
    </source>
</evidence>
<dbReference type="AlphaFoldDB" id="A0A8J6QN54"/>
<keyword evidence="3 4" id="KW-0443">Lipid metabolism</keyword>
<dbReference type="Gene3D" id="3.40.1090.10">
    <property type="entry name" value="Cytosolic phospholipase A2 catalytic domain"/>
    <property type="match status" value="2"/>
</dbReference>
<gene>
    <name evidence="6" type="ORF">ICT70_14345</name>
</gene>
<dbReference type="GO" id="GO:0016042">
    <property type="term" value="P:lipid catabolic process"/>
    <property type="evidence" value="ECO:0007669"/>
    <property type="project" value="UniProtKB-UniRule"/>
</dbReference>
<dbReference type="PANTHER" id="PTHR14226:SF57">
    <property type="entry name" value="BLR7027 PROTEIN"/>
    <property type="match status" value="1"/>
</dbReference>
<dbReference type="PANTHER" id="PTHR14226">
    <property type="entry name" value="NEUROPATHY TARGET ESTERASE/SWISS CHEESE D.MELANOGASTER"/>
    <property type="match status" value="1"/>
</dbReference>
<accession>A0A8J6QN54</accession>
<dbReference type="EMBL" id="JACWUN010000024">
    <property type="protein sequence ID" value="MBD1401839.1"/>
    <property type="molecule type" value="Genomic_DNA"/>
</dbReference>
<dbReference type="PROSITE" id="PS51635">
    <property type="entry name" value="PNPLA"/>
    <property type="match status" value="1"/>
</dbReference>
<comment type="caution">
    <text evidence="6">The sequence shown here is derived from an EMBL/GenBank/DDBJ whole genome shotgun (WGS) entry which is preliminary data.</text>
</comment>
<dbReference type="InterPro" id="IPR050301">
    <property type="entry name" value="NTE"/>
</dbReference>
<keyword evidence="1 4" id="KW-0378">Hydrolase</keyword>
<feature type="short sequence motif" description="GXSXG" evidence="4">
    <location>
        <begin position="40"/>
        <end position="44"/>
    </location>
</feature>
<dbReference type="InterPro" id="IPR002641">
    <property type="entry name" value="PNPLA_dom"/>
</dbReference>
<dbReference type="Proteomes" id="UP000632828">
    <property type="component" value="Unassembled WGS sequence"/>
</dbReference>
<evidence type="ECO:0000256" key="4">
    <source>
        <dbReference type="PROSITE-ProRule" id="PRU01161"/>
    </source>
</evidence>
<evidence type="ECO:0000256" key="2">
    <source>
        <dbReference type="ARBA" id="ARBA00022963"/>
    </source>
</evidence>
<feature type="active site" description="Nucleophile" evidence="4">
    <location>
        <position position="42"/>
    </location>
</feature>
<keyword evidence="2 4" id="KW-0442">Lipid degradation</keyword>
<feature type="active site" description="Proton acceptor" evidence="4">
    <location>
        <position position="166"/>
    </location>
</feature>
<dbReference type="CDD" id="cd07209">
    <property type="entry name" value="Pat_hypo_Ecoli_Z1214_like"/>
    <property type="match status" value="1"/>
</dbReference>
<reference evidence="6" key="1">
    <citation type="submission" date="2020-09" db="EMBL/GenBank/DDBJ databases">
        <title>Pelobacter alkaliphilus sp. nov., a novel anaerobic arsenate-reducing bacterium from terrestrial mud volcano.</title>
        <authorList>
            <person name="Khomyakova M.A."/>
            <person name="Merkel A.Y."/>
            <person name="Slobodkin A.I."/>
        </authorList>
    </citation>
    <scope>NUCLEOTIDE SEQUENCE</scope>
    <source>
        <strain evidence="6">M08fum</strain>
    </source>
</reference>
<evidence type="ECO:0000259" key="5">
    <source>
        <dbReference type="PROSITE" id="PS51635"/>
    </source>
</evidence>
<evidence type="ECO:0000256" key="1">
    <source>
        <dbReference type="ARBA" id="ARBA00022801"/>
    </source>
</evidence>
<proteinExistence type="predicted"/>
<feature type="domain" description="PNPLA" evidence="5">
    <location>
        <begin position="9"/>
        <end position="179"/>
    </location>
</feature>
<protein>
    <submittedName>
        <fullName evidence="6">Patatin-like phospholipase family protein</fullName>
    </submittedName>
</protein>
<keyword evidence="7" id="KW-1185">Reference proteome</keyword>
<dbReference type="GO" id="GO:0016787">
    <property type="term" value="F:hydrolase activity"/>
    <property type="evidence" value="ECO:0007669"/>
    <property type="project" value="UniProtKB-UniRule"/>
</dbReference>
<evidence type="ECO:0000313" key="6">
    <source>
        <dbReference type="EMBL" id="MBD1401839.1"/>
    </source>
</evidence>
<sequence length="294" mass="31563">MGSHHKTALIFAGGGSLGAIQVGMLKALAFHGVQPDLLVGSSVGAINAAYFAADPSPRGVAGLEAIWRSLTRDEVFHYSWFGLLRSLLSKRSHLFDEKVFVQFLSRRLPYRDFQEANVPIHIIASDFVSGEEVVLERGDILPALLASAAIPGVFPPVKIDGRYLIDGGVANHTPVSTAIRLGATRLIVLPTGFTCEPVLPPTGALSIALHALNLIIARQLLQDLEGHRDQAEIAVVPPLCPLRTNPLNFQAAGALIDDGFAATTSWLEQDGLNRCSSFECLKQHLHSPQDTASV</sequence>
<evidence type="ECO:0000256" key="3">
    <source>
        <dbReference type="ARBA" id="ARBA00023098"/>
    </source>
</evidence>
<organism evidence="6 7">
    <name type="scientific">Pelovirga terrestris</name>
    <dbReference type="NCBI Taxonomy" id="2771352"/>
    <lineage>
        <taxon>Bacteria</taxon>
        <taxon>Pseudomonadati</taxon>
        <taxon>Thermodesulfobacteriota</taxon>
        <taxon>Desulfuromonadia</taxon>
        <taxon>Geobacterales</taxon>
        <taxon>Geobacteraceae</taxon>
        <taxon>Pelovirga</taxon>
    </lineage>
</organism>
<dbReference type="Pfam" id="PF01734">
    <property type="entry name" value="Patatin"/>
    <property type="match status" value="1"/>
</dbReference>
<feature type="short sequence motif" description="DGA/G" evidence="4">
    <location>
        <begin position="166"/>
        <end position="168"/>
    </location>
</feature>